<evidence type="ECO:0000313" key="4">
    <source>
        <dbReference type="Proteomes" id="UP000184388"/>
    </source>
</evidence>
<proteinExistence type="predicted"/>
<organism evidence="3 4">
    <name type="scientific">Streptomyces yunnanensis</name>
    <dbReference type="NCBI Taxonomy" id="156453"/>
    <lineage>
        <taxon>Bacteria</taxon>
        <taxon>Bacillati</taxon>
        <taxon>Actinomycetota</taxon>
        <taxon>Actinomycetes</taxon>
        <taxon>Kitasatosporales</taxon>
        <taxon>Streptomycetaceae</taxon>
        <taxon>Streptomyces</taxon>
    </lineage>
</organism>
<dbReference type="InterPro" id="IPR006976">
    <property type="entry name" value="VanZ-like"/>
</dbReference>
<feature type="transmembrane region" description="Helical" evidence="1">
    <location>
        <begin position="107"/>
        <end position="125"/>
    </location>
</feature>
<evidence type="ECO:0000259" key="2">
    <source>
        <dbReference type="Pfam" id="PF04892"/>
    </source>
</evidence>
<sequence length="193" mass="20385">MAPATGVLACVQRHGPGDTVAPRLRAAGILLLVVHLLIVGWLMLVPRTVPWVPAANLEPLASIHAELARGGWSAVWHLGAPVLMLAPLGVLLPLAGGRLDVSPLGSMARTVFGGAMISLTIELWQTAVPGQVPDVDAVLLNTLGVALAHLLIVPGARSRLRRRDERHRGTTPRISRVGLAPQADVFSGGRTYF</sequence>
<keyword evidence="1" id="KW-0812">Transmembrane</keyword>
<feature type="domain" description="VanZ-like" evidence="2">
    <location>
        <begin position="33"/>
        <end position="152"/>
    </location>
</feature>
<feature type="transmembrane region" description="Helical" evidence="1">
    <location>
        <begin position="137"/>
        <end position="156"/>
    </location>
</feature>
<dbReference type="AlphaFoldDB" id="A0A9X8QV81"/>
<protein>
    <submittedName>
        <fullName evidence="3">VanZ like family protein</fullName>
    </submittedName>
</protein>
<dbReference type="PANTHER" id="PTHR36834">
    <property type="entry name" value="MEMBRANE PROTEIN-RELATED"/>
    <property type="match status" value="1"/>
</dbReference>
<gene>
    <name evidence="3" type="ORF">SAMN05216268_110219</name>
</gene>
<comment type="caution">
    <text evidence="3">The sequence shown here is derived from an EMBL/GenBank/DDBJ whole genome shotgun (WGS) entry which is preliminary data.</text>
</comment>
<evidence type="ECO:0000313" key="3">
    <source>
        <dbReference type="EMBL" id="SHM37122.1"/>
    </source>
</evidence>
<dbReference type="EMBL" id="FRBK01000010">
    <property type="protein sequence ID" value="SHM37122.1"/>
    <property type="molecule type" value="Genomic_DNA"/>
</dbReference>
<name>A0A9X8QV81_9ACTN</name>
<reference evidence="4" key="1">
    <citation type="submission" date="2016-11" db="EMBL/GenBank/DDBJ databases">
        <authorList>
            <person name="Jaros S."/>
            <person name="Januszkiewicz K."/>
            <person name="Wedrychowicz H."/>
        </authorList>
    </citation>
    <scope>NUCLEOTIDE SEQUENCE [LARGE SCALE GENOMIC DNA]</scope>
    <source>
        <strain evidence="4">CGMCC 4.3555</strain>
    </source>
</reference>
<feature type="transmembrane region" description="Helical" evidence="1">
    <location>
        <begin position="74"/>
        <end position="95"/>
    </location>
</feature>
<keyword evidence="1" id="KW-0472">Membrane</keyword>
<dbReference type="PANTHER" id="PTHR36834:SF1">
    <property type="entry name" value="INTEGRAL MEMBRANE PROTEIN"/>
    <property type="match status" value="1"/>
</dbReference>
<feature type="transmembrane region" description="Helical" evidence="1">
    <location>
        <begin position="26"/>
        <end position="44"/>
    </location>
</feature>
<keyword evidence="1" id="KW-1133">Transmembrane helix</keyword>
<evidence type="ECO:0000256" key="1">
    <source>
        <dbReference type="SAM" id="Phobius"/>
    </source>
</evidence>
<dbReference type="Proteomes" id="UP000184388">
    <property type="component" value="Unassembled WGS sequence"/>
</dbReference>
<accession>A0A9X8QV81</accession>
<dbReference type="InterPro" id="IPR053150">
    <property type="entry name" value="Teicoplanin_resist-assoc"/>
</dbReference>
<dbReference type="Pfam" id="PF04892">
    <property type="entry name" value="VanZ"/>
    <property type="match status" value="1"/>
</dbReference>